<feature type="region of interest" description="Disordered" evidence="1">
    <location>
        <begin position="54"/>
        <end position="74"/>
    </location>
</feature>
<dbReference type="Pfam" id="PF20636">
    <property type="entry name" value="SMN_G2-BD"/>
    <property type="match status" value="1"/>
</dbReference>
<feature type="compositionally biased region" description="Basic and acidic residues" evidence="1">
    <location>
        <begin position="264"/>
        <end position="277"/>
    </location>
</feature>
<feature type="compositionally biased region" description="Basic and acidic residues" evidence="1">
    <location>
        <begin position="60"/>
        <end position="73"/>
    </location>
</feature>
<dbReference type="CDD" id="cd22851">
    <property type="entry name" value="SMN_N"/>
    <property type="match status" value="1"/>
</dbReference>
<organism evidence="3">
    <name type="scientific">Prunus dulcis</name>
    <name type="common">Almond</name>
    <name type="synonym">Amygdalus dulcis</name>
    <dbReference type="NCBI Taxonomy" id="3755"/>
    <lineage>
        <taxon>Eukaryota</taxon>
        <taxon>Viridiplantae</taxon>
        <taxon>Streptophyta</taxon>
        <taxon>Embryophyta</taxon>
        <taxon>Tracheophyta</taxon>
        <taxon>Spermatophyta</taxon>
        <taxon>Magnoliopsida</taxon>
        <taxon>eudicotyledons</taxon>
        <taxon>Gunneridae</taxon>
        <taxon>Pentapetalae</taxon>
        <taxon>rosids</taxon>
        <taxon>fabids</taxon>
        <taxon>Rosales</taxon>
        <taxon>Rosaceae</taxon>
        <taxon>Amygdaloideae</taxon>
        <taxon>Amygdaleae</taxon>
        <taxon>Prunus</taxon>
    </lineage>
</organism>
<reference evidence="3" key="1">
    <citation type="journal article" date="2019" name="Science">
        <title>Mutation of a bHLH transcription factor allowed almond domestication.</title>
        <authorList>
            <person name="Sanchez-Perez R."/>
            <person name="Pavan S."/>
            <person name="Mazzeo R."/>
            <person name="Moldovan C."/>
            <person name="Aiese Cigliano R."/>
            <person name="Del Cueto J."/>
            <person name="Ricciardi F."/>
            <person name="Lotti C."/>
            <person name="Ricciardi L."/>
            <person name="Dicenta F."/>
            <person name="Lopez-Marques R.L."/>
            <person name="Lindberg Moller B."/>
        </authorList>
    </citation>
    <scope>NUCLEOTIDE SEQUENCE</scope>
</reference>
<evidence type="ECO:0000259" key="2">
    <source>
        <dbReference type="Pfam" id="PF20636"/>
    </source>
</evidence>
<evidence type="ECO:0000313" key="3">
    <source>
        <dbReference type="EMBL" id="BBH02808.1"/>
    </source>
</evidence>
<proteinExistence type="predicted"/>
<dbReference type="PANTHER" id="PTHR39267">
    <property type="entry name" value="SURVIVAL MOTOR NEURON-LIKE PROTEIN 1"/>
    <property type="match status" value="1"/>
</dbReference>
<dbReference type="InterPro" id="IPR040424">
    <property type="entry name" value="Smn1"/>
</dbReference>
<name>A0A4Y1RFY3_PRUDU</name>
<dbReference type="EMBL" id="AP019301">
    <property type="protein sequence ID" value="BBH02808.1"/>
    <property type="molecule type" value="Genomic_DNA"/>
</dbReference>
<dbReference type="PANTHER" id="PTHR39267:SF1">
    <property type="entry name" value="SURVIVAL MOTOR NEURON PROTEIN"/>
    <property type="match status" value="1"/>
</dbReference>
<protein>
    <recommendedName>
        <fullName evidence="2">Survival Motor Neuron Gemin2-binding domain-containing protein</fullName>
    </recommendedName>
</protein>
<sequence>MGKQEGTLWDDSALINAFDDAMSSYKKIHGKKMNEASTKEEKVAINTAEQVITEVEESEEAKRQGDADDHSNDTLKTTAEAGEASNISEVKENHHVDSHVPEPYSQLAQDVQNDYSYSQGAADYNQLLNQYYEVEEKRQKLLEQLHQFGGWNYQYSGEVSGSIVQGDTAYSSQQHAVPTCQPSNLAVVCSCCPYLGQCLMAPCTSFPASLPGGSCAGRTCTNACLATSPGQSFSLEDDRIVKTAMGTAERALSSMKMKISGDSNRSEDKKDEKREGEMAESTSSETDLTVVLNAWYSAGY</sequence>
<dbReference type="InterPro" id="IPR049481">
    <property type="entry name" value="SMN_G2-BD"/>
</dbReference>
<feature type="domain" description="Survival Motor Neuron Gemin2-binding" evidence="2">
    <location>
        <begin position="1"/>
        <end position="30"/>
    </location>
</feature>
<accession>A0A4Y1RFY3</accession>
<feature type="region of interest" description="Disordered" evidence="1">
    <location>
        <begin position="254"/>
        <end position="285"/>
    </location>
</feature>
<dbReference type="AlphaFoldDB" id="A0A4Y1RFY3"/>
<gene>
    <name evidence="3" type="ORF">Prudu_013493</name>
</gene>
<evidence type="ECO:0000256" key="1">
    <source>
        <dbReference type="SAM" id="MobiDB-lite"/>
    </source>
</evidence>